<evidence type="ECO:0008006" key="4">
    <source>
        <dbReference type="Google" id="ProtNLM"/>
    </source>
</evidence>
<name>A0ABQ5G0P3_9ASTR</name>
<evidence type="ECO:0000313" key="2">
    <source>
        <dbReference type="EMBL" id="GJT68678.1"/>
    </source>
</evidence>
<reference evidence="2" key="2">
    <citation type="submission" date="2022-01" db="EMBL/GenBank/DDBJ databases">
        <authorList>
            <person name="Yamashiro T."/>
            <person name="Shiraishi A."/>
            <person name="Satake H."/>
            <person name="Nakayama K."/>
        </authorList>
    </citation>
    <scope>NUCLEOTIDE SEQUENCE</scope>
</reference>
<dbReference type="PANTHER" id="PTHR33067:SF9">
    <property type="entry name" value="RNA-DIRECTED DNA POLYMERASE"/>
    <property type="match status" value="1"/>
</dbReference>
<dbReference type="PANTHER" id="PTHR33067">
    <property type="entry name" value="RNA-DIRECTED DNA POLYMERASE-RELATED"/>
    <property type="match status" value="1"/>
</dbReference>
<gene>
    <name evidence="2" type="ORF">Tco_1020158</name>
</gene>
<evidence type="ECO:0000313" key="3">
    <source>
        <dbReference type="Proteomes" id="UP001151760"/>
    </source>
</evidence>
<proteinExistence type="predicted"/>
<feature type="region of interest" description="Disordered" evidence="1">
    <location>
        <begin position="126"/>
        <end position="160"/>
    </location>
</feature>
<protein>
    <recommendedName>
        <fullName evidence="4">MAK10-like protein</fullName>
    </recommendedName>
</protein>
<reference evidence="2" key="1">
    <citation type="journal article" date="2022" name="Int. J. Mol. Sci.">
        <title>Draft Genome of Tanacetum Coccineum: Genomic Comparison of Closely Related Tanacetum-Family Plants.</title>
        <authorList>
            <person name="Yamashiro T."/>
            <person name="Shiraishi A."/>
            <person name="Nakayama K."/>
            <person name="Satake H."/>
        </authorList>
    </citation>
    <scope>NUCLEOTIDE SEQUENCE</scope>
</reference>
<evidence type="ECO:0000256" key="1">
    <source>
        <dbReference type="SAM" id="MobiDB-lite"/>
    </source>
</evidence>
<sequence length="446" mass="51071">MGDENPIRTLGDYSKPSHEGYRNTIELFVGNNVCEIDRAASGKLYNKNVDESWEIVENLALYDHEGWNDMKEFLKLVKAISTPQGISKTHDRRLLELEDQINFLLKGSQPTLRSSTHTPHAYVDVVHSNPRPQSHNEPPKPNPFTFRERTGPSPQPQALGTTFEARVRDYMATHSERMERFENAIFKQPRGEEERSDKTDETLNNIVKPTITETEIPMKEAERNNETKNKPIKKAEEKEVVKVLSSRPVEYYLKHKINEKLIEGLVDNNSDPQEYIIKKEDIGGNFEIPCSIGGLKHVNALVDQGSDVNVMPYSTYMKLTDEIPAETDIKLSLASHSYIYPLGIVEDVLVEDPDSPCMTEKGVKNDIEPIAPTMTVNRLVLEWEEKIKLHLERGMEFNQWRSNNFKGKHPTLITTKGGMEDEGEVTLYLMRISLEVLRKFHWTILG</sequence>
<organism evidence="2 3">
    <name type="scientific">Tanacetum coccineum</name>
    <dbReference type="NCBI Taxonomy" id="301880"/>
    <lineage>
        <taxon>Eukaryota</taxon>
        <taxon>Viridiplantae</taxon>
        <taxon>Streptophyta</taxon>
        <taxon>Embryophyta</taxon>
        <taxon>Tracheophyta</taxon>
        <taxon>Spermatophyta</taxon>
        <taxon>Magnoliopsida</taxon>
        <taxon>eudicotyledons</taxon>
        <taxon>Gunneridae</taxon>
        <taxon>Pentapetalae</taxon>
        <taxon>asterids</taxon>
        <taxon>campanulids</taxon>
        <taxon>Asterales</taxon>
        <taxon>Asteraceae</taxon>
        <taxon>Asteroideae</taxon>
        <taxon>Anthemideae</taxon>
        <taxon>Anthemidinae</taxon>
        <taxon>Tanacetum</taxon>
    </lineage>
</organism>
<keyword evidence="3" id="KW-1185">Reference proteome</keyword>
<dbReference type="EMBL" id="BQNB010017920">
    <property type="protein sequence ID" value="GJT68678.1"/>
    <property type="molecule type" value="Genomic_DNA"/>
</dbReference>
<accession>A0ABQ5G0P3</accession>
<dbReference type="Proteomes" id="UP001151760">
    <property type="component" value="Unassembled WGS sequence"/>
</dbReference>
<comment type="caution">
    <text evidence="2">The sequence shown here is derived from an EMBL/GenBank/DDBJ whole genome shotgun (WGS) entry which is preliminary data.</text>
</comment>